<gene>
    <name evidence="3" type="ORF">DTL42_05320</name>
</gene>
<dbReference type="AlphaFoldDB" id="A0A368KW21"/>
<dbReference type="EMBL" id="QPEX01000010">
    <property type="protein sequence ID" value="RCS54559.1"/>
    <property type="molecule type" value="Genomic_DNA"/>
</dbReference>
<evidence type="ECO:0000313" key="3">
    <source>
        <dbReference type="EMBL" id="RCS54559.1"/>
    </source>
</evidence>
<dbReference type="InterPro" id="IPR002881">
    <property type="entry name" value="DUF58"/>
</dbReference>
<dbReference type="Pfam" id="PF01882">
    <property type="entry name" value="DUF58"/>
    <property type="match status" value="1"/>
</dbReference>
<keyword evidence="1" id="KW-0472">Membrane</keyword>
<feature type="transmembrane region" description="Helical" evidence="1">
    <location>
        <begin position="23"/>
        <end position="39"/>
    </location>
</feature>
<evidence type="ECO:0000256" key="1">
    <source>
        <dbReference type="SAM" id="Phobius"/>
    </source>
</evidence>
<proteinExistence type="predicted"/>
<comment type="caution">
    <text evidence="3">The sequence shown here is derived from an EMBL/GenBank/DDBJ whole genome shotgun (WGS) entry which is preliminary data.</text>
</comment>
<accession>A0A368KW21</accession>
<dbReference type="Proteomes" id="UP000253562">
    <property type="component" value="Unassembled WGS sequence"/>
</dbReference>
<evidence type="ECO:0000313" key="4">
    <source>
        <dbReference type="Proteomes" id="UP000253562"/>
    </source>
</evidence>
<organism evidence="3 4">
    <name type="scientific">Bremerella cremea</name>
    <dbReference type="NCBI Taxonomy" id="1031537"/>
    <lineage>
        <taxon>Bacteria</taxon>
        <taxon>Pseudomonadati</taxon>
        <taxon>Planctomycetota</taxon>
        <taxon>Planctomycetia</taxon>
        <taxon>Pirellulales</taxon>
        <taxon>Pirellulaceae</taxon>
        <taxon>Bremerella</taxon>
    </lineage>
</organism>
<dbReference type="PANTHER" id="PTHR34351">
    <property type="entry name" value="SLR1927 PROTEIN-RELATED"/>
    <property type="match status" value="1"/>
</dbReference>
<keyword evidence="1" id="KW-1133">Transmembrane helix</keyword>
<sequence>MSESNIRKPSWFRFRGVSITREGTYYFLVFLFILAGAIVRSRIQLLMLLACMLLGPLLYNAWVVYRSLRYLKFSRKVPHLLSCGEAFFVELTVKNSGRNSTYAVVIEDQLVQTAGVDPEPAQKVEIFFAKVAKQSEAMLSYKAIIRKRGKYEIGPLTASTAFPLGLMRNARPDTVVSTVVVMPRLGSMMPAWRRLIQQEQTGFSSSKRQHGLLEGDFYGLREWRSGDPKQWIHWRSSAKQGELVVRQFEKQNQQDFVLLVDAWVPEEPTQEQKDRAERIISMAATAVRDLAGVGGCHLQLICCGAKLETIIGTVSQAYVVQAMHDLAIQVPTSKHPISETLRETLKTSKSGSRIVMLTTRDIDLTDTELFSRIWNDPKLRTDLGRVRTISAGRDEDAQFFHLPKAKQTEVLEEER</sequence>
<feature type="transmembrane region" description="Helical" evidence="1">
    <location>
        <begin position="45"/>
        <end position="65"/>
    </location>
</feature>
<dbReference type="PANTHER" id="PTHR34351:SF1">
    <property type="entry name" value="SLR1927 PROTEIN"/>
    <property type="match status" value="1"/>
</dbReference>
<evidence type="ECO:0000259" key="2">
    <source>
        <dbReference type="Pfam" id="PF01882"/>
    </source>
</evidence>
<protein>
    <submittedName>
        <fullName evidence="3">DUF58 domain-containing protein</fullName>
    </submittedName>
</protein>
<name>A0A368KW21_9BACT</name>
<reference evidence="3 4" key="1">
    <citation type="submission" date="2018-07" db="EMBL/GenBank/DDBJ databases">
        <title>Comparative genomes isolates from brazilian mangrove.</title>
        <authorList>
            <person name="De Araujo J.E."/>
            <person name="Taketani R.G."/>
            <person name="Silva M.C.P."/>
            <person name="Lourenco M.V."/>
            <person name="Oliveira V.M."/>
            <person name="Andreote F.D."/>
        </authorList>
    </citation>
    <scope>NUCLEOTIDE SEQUENCE [LARGE SCALE GENOMIC DNA]</scope>
    <source>
        <strain evidence="3 4">HEX PRIS-MGV</strain>
    </source>
</reference>
<keyword evidence="1" id="KW-0812">Transmembrane</keyword>
<feature type="domain" description="DUF58" evidence="2">
    <location>
        <begin position="220"/>
        <end position="349"/>
    </location>
</feature>